<gene>
    <name evidence="3" type="ORF">PA7_43190</name>
</gene>
<organism evidence="3 4">
    <name type="scientific">Pseudonocardia asaccharolytica DSM 44247 = NBRC 16224</name>
    <dbReference type="NCBI Taxonomy" id="1123024"/>
    <lineage>
        <taxon>Bacteria</taxon>
        <taxon>Bacillati</taxon>
        <taxon>Actinomycetota</taxon>
        <taxon>Actinomycetes</taxon>
        <taxon>Pseudonocardiales</taxon>
        <taxon>Pseudonocardiaceae</taxon>
        <taxon>Pseudonocardia</taxon>
    </lineage>
</organism>
<evidence type="ECO:0000313" key="4">
    <source>
        <dbReference type="Proteomes" id="UP000321328"/>
    </source>
</evidence>
<dbReference type="GO" id="GO:0003824">
    <property type="term" value="F:catalytic activity"/>
    <property type="evidence" value="ECO:0007669"/>
    <property type="project" value="UniProtKB-ARBA"/>
</dbReference>
<dbReference type="Gene3D" id="3.90.226.10">
    <property type="entry name" value="2-enoyl-CoA Hydratase, Chain A, domain 1"/>
    <property type="match status" value="1"/>
</dbReference>
<dbReference type="PANTHER" id="PTHR43684">
    <property type="match status" value="1"/>
</dbReference>
<dbReference type="Proteomes" id="UP000321328">
    <property type="component" value="Unassembled WGS sequence"/>
</dbReference>
<accession>A0A511D6U4</accession>
<comment type="similarity">
    <text evidence="1">Belongs to the enoyl-CoA hydratase/isomerase family.</text>
</comment>
<dbReference type="EMBL" id="BJVI01000073">
    <property type="protein sequence ID" value="GEL20482.1"/>
    <property type="molecule type" value="Genomic_DNA"/>
</dbReference>
<name>A0A511D6U4_9PSEU</name>
<dbReference type="Pfam" id="PF00378">
    <property type="entry name" value="ECH_1"/>
    <property type="match status" value="1"/>
</dbReference>
<reference evidence="3 4" key="1">
    <citation type="submission" date="2019-07" db="EMBL/GenBank/DDBJ databases">
        <title>Whole genome shotgun sequence of Pseudonocardia asaccharolytica NBRC 16224.</title>
        <authorList>
            <person name="Hosoyama A."/>
            <person name="Uohara A."/>
            <person name="Ohji S."/>
            <person name="Ichikawa N."/>
        </authorList>
    </citation>
    <scope>NUCLEOTIDE SEQUENCE [LARGE SCALE GENOMIC DNA]</scope>
    <source>
        <strain evidence="3 4">NBRC 16224</strain>
    </source>
</reference>
<dbReference type="PANTHER" id="PTHR43684:SF4">
    <property type="entry name" value="ENOYL-COA HYDRATASE_ISOMERASE FAMILY PROTEIN (AFU_ORTHOLOGUE AFUA_1G01890)"/>
    <property type="match status" value="1"/>
</dbReference>
<keyword evidence="4" id="KW-1185">Reference proteome</keyword>
<evidence type="ECO:0008006" key="5">
    <source>
        <dbReference type="Google" id="ProtNLM"/>
    </source>
</evidence>
<evidence type="ECO:0000313" key="3">
    <source>
        <dbReference type="EMBL" id="GEL20482.1"/>
    </source>
</evidence>
<sequence>MTGATGYSQIRCDVAEGIATITLNRPDRLNAFTATMARELVAAFDATDADDDVRVVIVTGAGRGFCAGADLGRGAATFDATDETRAAERAGFGTIDGVARDGGGYVSLRVAASRKPMIAAINGPAVGVGATLTLPMDIRLAAESARFGFVFTRRGLVPETASSWFLPRVVGISQAMEWVATGRVFDAVGRSPARFGGDRPARPGPGRRGGRHRVPGEAGAAVPRPGRRLPRCRTGLAGRAILSRSSAAVRPLDRE</sequence>
<dbReference type="InterPro" id="IPR001753">
    <property type="entry name" value="Enoyl-CoA_hydra/iso"/>
</dbReference>
<dbReference type="SUPFAM" id="SSF52096">
    <property type="entry name" value="ClpP/crotonase"/>
    <property type="match status" value="1"/>
</dbReference>
<dbReference type="InterPro" id="IPR051053">
    <property type="entry name" value="ECH/Chromodomain_protein"/>
</dbReference>
<dbReference type="InterPro" id="IPR029045">
    <property type="entry name" value="ClpP/crotonase-like_dom_sf"/>
</dbReference>
<dbReference type="CDD" id="cd06558">
    <property type="entry name" value="crotonase-like"/>
    <property type="match status" value="1"/>
</dbReference>
<comment type="caution">
    <text evidence="3">The sequence shown here is derived from an EMBL/GenBank/DDBJ whole genome shotgun (WGS) entry which is preliminary data.</text>
</comment>
<protein>
    <recommendedName>
        <fullName evidence="5">Enoyl-CoA hydratase</fullName>
    </recommendedName>
</protein>
<dbReference type="AlphaFoldDB" id="A0A511D6U4"/>
<proteinExistence type="inferred from homology"/>
<feature type="region of interest" description="Disordered" evidence="2">
    <location>
        <begin position="191"/>
        <end position="229"/>
    </location>
</feature>
<dbReference type="STRING" id="1123024.GCA_000423625_01800"/>
<evidence type="ECO:0000256" key="2">
    <source>
        <dbReference type="SAM" id="MobiDB-lite"/>
    </source>
</evidence>
<evidence type="ECO:0000256" key="1">
    <source>
        <dbReference type="ARBA" id="ARBA00005254"/>
    </source>
</evidence>